<keyword evidence="2" id="KW-1185">Reference proteome</keyword>
<evidence type="ECO:0000313" key="2">
    <source>
        <dbReference type="Proteomes" id="UP001386972"/>
    </source>
</evidence>
<organism evidence="1 2">
    <name type="scientific">Pseudomonas shirazensis</name>
    <dbReference type="NCBI Taxonomy" id="2745494"/>
    <lineage>
        <taxon>Bacteria</taxon>
        <taxon>Pseudomonadati</taxon>
        <taxon>Pseudomonadota</taxon>
        <taxon>Gammaproteobacteria</taxon>
        <taxon>Pseudomonadales</taxon>
        <taxon>Pseudomonadaceae</taxon>
        <taxon>Pseudomonas</taxon>
    </lineage>
</organism>
<dbReference type="RefSeq" id="WP_340612878.1">
    <property type="nucleotide sequence ID" value="NZ_CP177040.1"/>
</dbReference>
<dbReference type="Proteomes" id="UP001386972">
    <property type="component" value="Unassembled WGS sequence"/>
</dbReference>
<comment type="caution">
    <text evidence="1">The sequence shown here is derived from an EMBL/GenBank/DDBJ whole genome shotgun (WGS) entry which is preliminary data.</text>
</comment>
<proteinExistence type="predicted"/>
<gene>
    <name evidence="1" type="ORF">WLF18_19175</name>
</gene>
<reference evidence="1 2" key="1">
    <citation type="submission" date="2024-03" db="EMBL/GenBank/DDBJ databases">
        <title>Screening, Identification and Application of a Plant Lactobacillus Strain.</title>
        <authorList>
            <person name="Li Y.L."/>
        </authorList>
    </citation>
    <scope>NUCLEOTIDE SEQUENCE [LARGE SCALE GENOMIC DNA]</scope>
    <source>
        <strain evidence="1 2">JDB</strain>
    </source>
</reference>
<sequence>MGLRGGGLAQFRAFTVRLENPLGMALRRLQIGCNGAQHLLGMVAQAD</sequence>
<evidence type="ECO:0000313" key="1">
    <source>
        <dbReference type="EMBL" id="MEK2611232.1"/>
    </source>
</evidence>
<accession>A0ABU9A3R8</accession>
<name>A0ABU9A3R8_9PSED</name>
<protein>
    <submittedName>
        <fullName evidence="1">Uncharacterized protein</fullName>
    </submittedName>
</protein>
<dbReference type="EMBL" id="JBBNAW010000022">
    <property type="protein sequence ID" value="MEK2611232.1"/>
    <property type="molecule type" value="Genomic_DNA"/>
</dbReference>